<feature type="domain" description="4Fe-4S ferredoxin-type" evidence="1">
    <location>
        <begin position="56"/>
        <end position="85"/>
    </location>
</feature>
<dbReference type="Pfam" id="PF12838">
    <property type="entry name" value="Fer4_7"/>
    <property type="match status" value="1"/>
</dbReference>
<dbReference type="HOGENOM" id="CLU_139698_5_4_2"/>
<sequence>MTLMAKADKKNKKIVQSEKCIGCGICYSVCPVNAKAMKSDDFDPETAELALRIIDGMAIIDDEICIRCGACSKNCPVESLAVVEVEAATA</sequence>
<dbReference type="PANTHER" id="PTHR43193:SF2">
    <property type="entry name" value="POLYFERREDOXIN PROTEIN FWDF"/>
    <property type="match status" value="1"/>
</dbReference>
<dbReference type="PROSITE" id="PS51379">
    <property type="entry name" value="4FE4S_FER_2"/>
    <property type="match status" value="2"/>
</dbReference>
<dbReference type="eggNOG" id="arCOG02445">
    <property type="taxonomic scope" value="Archaea"/>
</dbReference>
<dbReference type="Gene3D" id="3.30.70.20">
    <property type="match status" value="2"/>
</dbReference>
<dbReference type="InterPro" id="IPR052977">
    <property type="entry name" value="Polyferredoxin-like_ET"/>
</dbReference>
<evidence type="ECO:0000259" key="1">
    <source>
        <dbReference type="PROSITE" id="PS51379"/>
    </source>
</evidence>
<organism evidence="2 3">
    <name type="scientific">Methanosarcina mazei (strain ATCC BAA-159 / DSM 3647 / Goe1 / Go1 / JCM 11833 / OCM 88)</name>
    <name type="common">Methanosarcina frisia</name>
    <dbReference type="NCBI Taxonomy" id="192952"/>
    <lineage>
        <taxon>Archaea</taxon>
        <taxon>Methanobacteriati</taxon>
        <taxon>Methanobacteriota</taxon>
        <taxon>Stenosarchaea group</taxon>
        <taxon>Methanomicrobia</taxon>
        <taxon>Methanosarcinales</taxon>
        <taxon>Methanosarcinaceae</taxon>
        <taxon>Methanosarcina</taxon>
    </lineage>
</organism>
<name>Q8PVY1_METMA</name>
<gene>
    <name evidence="2" type="ordered locus">MM_1824</name>
</gene>
<dbReference type="AlphaFoldDB" id="Q8PVY1"/>
<dbReference type="PANTHER" id="PTHR43193">
    <property type="match status" value="1"/>
</dbReference>
<dbReference type="PROSITE" id="PS00198">
    <property type="entry name" value="4FE4S_FER_1"/>
    <property type="match status" value="2"/>
</dbReference>
<accession>Q8PVY1</accession>
<dbReference type="SUPFAM" id="SSF54862">
    <property type="entry name" value="4Fe-4S ferredoxins"/>
    <property type="match status" value="1"/>
</dbReference>
<reference evidence="2 3" key="1">
    <citation type="journal article" date="2002" name="J. Mol. Microbiol. Biotechnol.">
        <title>The genome of Methanosarcina mazei: evidence for lateral gene transfer between Bacteria and Archaea.</title>
        <authorList>
            <person name="Deppenmeier U."/>
            <person name="Johann A."/>
            <person name="Hartsch T."/>
            <person name="Merkl R."/>
            <person name="Schmitz R.A."/>
            <person name="Martinez-Arias R."/>
            <person name="Henne A."/>
            <person name="Wiezer A."/>
            <person name="Baumer S."/>
            <person name="Jacobi C."/>
            <person name="Bruggemann H."/>
            <person name="Lienard T."/>
            <person name="Christmann A."/>
            <person name="Bomeke M."/>
            <person name="Steckel S."/>
            <person name="Bhattacharyya A."/>
            <person name="Lykidis A."/>
            <person name="Overbeek R."/>
            <person name="Klenk H.P."/>
            <person name="Gunsalus R.P."/>
            <person name="Fritz H.J."/>
            <person name="Gottschalk G."/>
        </authorList>
    </citation>
    <scope>NUCLEOTIDE SEQUENCE [LARGE SCALE GENOMIC DNA]</scope>
    <source>
        <strain evidence="3">ATCC BAA-159 / DSM 3647 / Goe1 / Go1 / JCM 11833 / OCM 88</strain>
    </source>
</reference>
<dbReference type="InterPro" id="IPR017900">
    <property type="entry name" value="4Fe4S_Fe_S_CS"/>
</dbReference>
<proteinExistence type="predicted"/>
<dbReference type="EMBL" id="AE008384">
    <property type="protein sequence ID" value="AAM31520.1"/>
    <property type="molecule type" value="Genomic_DNA"/>
</dbReference>
<dbReference type="InterPro" id="IPR017896">
    <property type="entry name" value="4Fe4S_Fe-S-bd"/>
</dbReference>
<evidence type="ECO:0000313" key="2">
    <source>
        <dbReference type="EMBL" id="AAM31520.1"/>
    </source>
</evidence>
<protein>
    <submittedName>
        <fullName evidence="2">Ferredoxin</fullName>
    </submittedName>
</protein>
<dbReference type="KEGG" id="mma:MM_1824"/>
<dbReference type="Proteomes" id="UP000000595">
    <property type="component" value="Chromosome"/>
</dbReference>
<dbReference type="PATRIC" id="fig|192952.21.peg.2109"/>
<feature type="domain" description="4Fe-4S ferredoxin-type" evidence="1">
    <location>
        <begin position="11"/>
        <end position="40"/>
    </location>
</feature>
<evidence type="ECO:0000313" key="3">
    <source>
        <dbReference type="Proteomes" id="UP000000595"/>
    </source>
</evidence>
<dbReference type="GO" id="GO:0016491">
    <property type="term" value="F:oxidoreductase activity"/>
    <property type="evidence" value="ECO:0007669"/>
    <property type="project" value="UniProtKB-ARBA"/>
</dbReference>